<dbReference type="InterPro" id="IPR004089">
    <property type="entry name" value="MCPsignal_dom"/>
</dbReference>
<keyword evidence="4 10" id="KW-0812">Transmembrane</keyword>
<evidence type="ECO:0000256" key="3">
    <source>
        <dbReference type="ARBA" id="ARBA00022500"/>
    </source>
</evidence>
<evidence type="ECO:0000256" key="7">
    <source>
        <dbReference type="ARBA" id="ARBA00029447"/>
    </source>
</evidence>
<dbReference type="Pfam" id="PF00015">
    <property type="entry name" value="MCPsignal"/>
    <property type="match status" value="1"/>
</dbReference>
<comment type="subcellular location">
    <subcellularLocation>
        <location evidence="1">Cell membrane</location>
        <topology evidence="1">Multi-pass membrane protein</topology>
    </subcellularLocation>
</comment>
<evidence type="ECO:0000313" key="14">
    <source>
        <dbReference type="Proteomes" id="UP000005695"/>
    </source>
</evidence>
<feature type="domain" description="Methyl-accepting transducer" evidence="11">
    <location>
        <begin position="436"/>
        <end position="665"/>
    </location>
</feature>
<evidence type="ECO:0000259" key="11">
    <source>
        <dbReference type="PROSITE" id="PS50111"/>
    </source>
</evidence>
<dbReference type="InterPro" id="IPR003660">
    <property type="entry name" value="HAMP_dom"/>
</dbReference>
<dbReference type="CDD" id="cd12912">
    <property type="entry name" value="PDC2_MCP_like"/>
    <property type="match status" value="1"/>
</dbReference>
<dbReference type="Gene3D" id="1.10.287.950">
    <property type="entry name" value="Methyl-accepting chemotaxis protein"/>
    <property type="match status" value="1"/>
</dbReference>
<organism evidence="13 14">
    <name type="scientific">Desulfuromonas acetoxidans (strain DSM 684 / 11070)</name>
    <dbReference type="NCBI Taxonomy" id="281689"/>
    <lineage>
        <taxon>Bacteria</taxon>
        <taxon>Pseudomonadati</taxon>
        <taxon>Thermodesulfobacteriota</taxon>
        <taxon>Desulfuromonadia</taxon>
        <taxon>Desulfuromonadales</taxon>
        <taxon>Desulfuromonadaceae</taxon>
        <taxon>Desulfuromonas</taxon>
    </lineage>
</organism>
<evidence type="ECO:0000256" key="2">
    <source>
        <dbReference type="ARBA" id="ARBA00022475"/>
    </source>
</evidence>
<dbReference type="CDD" id="cd11386">
    <property type="entry name" value="MCP_signal"/>
    <property type="match status" value="1"/>
</dbReference>
<dbReference type="SMART" id="SM00304">
    <property type="entry name" value="HAMP"/>
    <property type="match status" value="1"/>
</dbReference>
<dbReference type="RefSeq" id="WP_005997391.1">
    <property type="nucleotide sequence ID" value="NZ_AAEW02000001.1"/>
</dbReference>
<proteinExistence type="inferred from homology"/>
<feature type="transmembrane region" description="Helical" evidence="10">
    <location>
        <begin position="12"/>
        <end position="34"/>
    </location>
</feature>
<dbReference type="AlphaFoldDB" id="Q1K4C1"/>
<evidence type="ECO:0000256" key="10">
    <source>
        <dbReference type="SAM" id="Phobius"/>
    </source>
</evidence>
<dbReference type="FunFam" id="1.10.287.950:FF:000001">
    <property type="entry name" value="Methyl-accepting chemotaxis sensory transducer"/>
    <property type="match status" value="1"/>
</dbReference>
<dbReference type="Gene3D" id="3.30.450.20">
    <property type="entry name" value="PAS domain"/>
    <property type="match status" value="2"/>
</dbReference>
<evidence type="ECO:0000313" key="13">
    <source>
        <dbReference type="EMBL" id="EAT17182.1"/>
    </source>
</evidence>
<comment type="caution">
    <text evidence="13">The sequence shown here is derived from an EMBL/GenBank/DDBJ whole genome shotgun (WGS) entry which is preliminary data.</text>
</comment>
<keyword evidence="2" id="KW-1003">Cell membrane</keyword>
<name>Q1K4C1_DESA6</name>
<dbReference type="GO" id="GO:0004888">
    <property type="term" value="F:transmembrane signaling receptor activity"/>
    <property type="evidence" value="ECO:0007669"/>
    <property type="project" value="TreeGrafter"/>
</dbReference>
<sequence length="713" mass="76223">MFRNLKLRNKILIPTMLVVMFSLTLVSVLLVYWASMSAIKEAKQLAQETASHNAVVVKDFINPIMEQARSLASIYVATIENGHTLDRAVFDDFQTGMLKHEPEFLGIWTVFEPNALDGKDNEYSNANAHHDATGRYEPYFFRTSDGLGSRPCSEAEDGLWYTVPRATKKDYLTAPYSYDVDGRLVLGIDSAIPIIVNGKFVGSTGIDYEVTDFVKLSRSITPFETGQAYIVADDGQFVGHPSDELITKKLADGLGQAMASEISTAIKAGTIFQKEVENEEGDIYRIFVPVPVTETQNWALGIDIPMDKVLATAHSMFWRSFWIGLCVVAGLAVILFWLAHSIAAPLVRATELAKTIGNGDLSQRLSVDTKDETGMLAGALNAMADNLEKKAELAKNIAANNLTGDAEVASEKDTLGIALRQMTENLNNVLNSVRGAAEDVDSASGQVSSASDALAQGATEQAASLEEISSSLAEITSQTKENATSAAKANRMAGDVRGDAEKSKHDMDAMTNAMAEVSDASSAIAKIIKVIDEIAFQTNLLALNAAVEAARAGQHGKGFAVVAEEVRSLASRSAKAAQETADLIEGSVNKVDNTNRLVGQAANSLEGVVKSIDDMATLVDAIAHASDTQSTGLIEISQALQQVDTVTQQNTASAEQTSAAAQELSGQASALNSLISTFELKQMNRVKPLALPKSDNPISGEWGMSSGLIASDD</sequence>
<dbReference type="Proteomes" id="UP000005695">
    <property type="component" value="Unassembled WGS sequence"/>
</dbReference>
<dbReference type="Pfam" id="PF02743">
    <property type="entry name" value="dCache_1"/>
    <property type="match status" value="1"/>
</dbReference>
<evidence type="ECO:0000256" key="5">
    <source>
        <dbReference type="ARBA" id="ARBA00022989"/>
    </source>
</evidence>
<dbReference type="InterPro" id="IPR051310">
    <property type="entry name" value="MCP_chemotaxis"/>
</dbReference>
<dbReference type="GO" id="GO:0007165">
    <property type="term" value="P:signal transduction"/>
    <property type="evidence" value="ECO:0007669"/>
    <property type="project" value="UniProtKB-KW"/>
</dbReference>
<feature type="region of interest" description="Disordered" evidence="9">
    <location>
        <begin position="690"/>
        <end position="713"/>
    </location>
</feature>
<evidence type="ECO:0000256" key="1">
    <source>
        <dbReference type="ARBA" id="ARBA00004651"/>
    </source>
</evidence>
<dbReference type="OrthoDB" id="9765170at2"/>
<feature type="compositionally biased region" description="Polar residues" evidence="9">
    <location>
        <begin position="476"/>
        <end position="487"/>
    </location>
</feature>
<dbReference type="CDD" id="cd06225">
    <property type="entry name" value="HAMP"/>
    <property type="match status" value="1"/>
</dbReference>
<evidence type="ECO:0000259" key="12">
    <source>
        <dbReference type="PROSITE" id="PS50885"/>
    </source>
</evidence>
<dbReference type="GO" id="GO:0005886">
    <property type="term" value="C:plasma membrane"/>
    <property type="evidence" value="ECO:0007669"/>
    <property type="project" value="UniProtKB-SubCell"/>
</dbReference>
<dbReference type="PROSITE" id="PS50111">
    <property type="entry name" value="CHEMOTAXIS_TRANSDUC_2"/>
    <property type="match status" value="1"/>
</dbReference>
<gene>
    <name evidence="13" type="ORF">Dace_3048</name>
</gene>
<reference evidence="13" key="2">
    <citation type="submission" date="2006-05" db="EMBL/GenBank/DDBJ databases">
        <title>Sequencing of the draft genome and assembly of Desulfuromonas acetoxidans DSM 684.</title>
        <authorList>
            <consortium name="US DOE Joint Genome Institute (JGI-PGF)"/>
            <person name="Copeland A."/>
            <person name="Lucas S."/>
            <person name="Lapidus A."/>
            <person name="Barry K."/>
            <person name="Detter J.C."/>
            <person name="Glavina del Rio T."/>
            <person name="Hammon N."/>
            <person name="Israni S."/>
            <person name="Dalin E."/>
            <person name="Tice H."/>
            <person name="Bruce D."/>
            <person name="Pitluck S."/>
            <person name="Richardson P."/>
        </authorList>
    </citation>
    <scope>NUCLEOTIDE SEQUENCE [LARGE SCALE GENOMIC DNA]</scope>
    <source>
        <strain evidence="13">DSM 684</strain>
    </source>
</reference>
<dbReference type="GO" id="GO:0006935">
    <property type="term" value="P:chemotaxis"/>
    <property type="evidence" value="ECO:0007669"/>
    <property type="project" value="UniProtKB-KW"/>
</dbReference>
<evidence type="ECO:0000256" key="8">
    <source>
        <dbReference type="PROSITE-ProRule" id="PRU00284"/>
    </source>
</evidence>
<evidence type="ECO:0000256" key="6">
    <source>
        <dbReference type="ARBA" id="ARBA00023136"/>
    </source>
</evidence>
<dbReference type="SMART" id="SM00283">
    <property type="entry name" value="MA"/>
    <property type="match status" value="1"/>
</dbReference>
<dbReference type="CDD" id="cd12913">
    <property type="entry name" value="PDC1_MCP_like"/>
    <property type="match status" value="1"/>
</dbReference>
<dbReference type="PROSITE" id="PS50885">
    <property type="entry name" value="HAMP"/>
    <property type="match status" value="1"/>
</dbReference>
<dbReference type="Pfam" id="PF00672">
    <property type="entry name" value="HAMP"/>
    <property type="match status" value="1"/>
</dbReference>
<feature type="region of interest" description="Disordered" evidence="9">
    <location>
        <begin position="476"/>
        <end position="501"/>
    </location>
</feature>
<dbReference type="EMBL" id="AAEW02000001">
    <property type="protein sequence ID" value="EAT17182.1"/>
    <property type="molecule type" value="Genomic_DNA"/>
</dbReference>
<dbReference type="Gene3D" id="6.10.340.10">
    <property type="match status" value="1"/>
</dbReference>
<dbReference type="PANTHER" id="PTHR43531:SF11">
    <property type="entry name" value="METHYL-ACCEPTING CHEMOTAXIS PROTEIN 3"/>
    <property type="match status" value="1"/>
</dbReference>
<keyword evidence="8" id="KW-0807">Transducer</keyword>
<keyword evidence="6 10" id="KW-0472">Membrane</keyword>
<dbReference type="InterPro" id="IPR033479">
    <property type="entry name" value="dCache_1"/>
</dbReference>
<accession>Q1K4C1</accession>
<evidence type="ECO:0000256" key="9">
    <source>
        <dbReference type="SAM" id="MobiDB-lite"/>
    </source>
</evidence>
<reference evidence="13" key="1">
    <citation type="submission" date="2006-05" db="EMBL/GenBank/DDBJ databases">
        <title>Annotation of the draft genome assembly of Desulfuromonas acetoxidans DSM 684.</title>
        <authorList>
            <consortium name="US DOE Joint Genome Institute (JGI-ORNL)"/>
            <person name="Larimer F."/>
            <person name="Land M."/>
            <person name="Hauser L."/>
        </authorList>
    </citation>
    <scope>NUCLEOTIDE SEQUENCE [LARGE SCALE GENOMIC DNA]</scope>
    <source>
        <strain evidence="13">DSM 684</strain>
    </source>
</reference>
<protein>
    <submittedName>
        <fullName evidence="13">Methyl-accepting chemotaxis sensory transducer</fullName>
    </submittedName>
</protein>
<keyword evidence="3" id="KW-0145">Chemotaxis</keyword>
<feature type="domain" description="HAMP" evidence="12">
    <location>
        <begin position="340"/>
        <end position="392"/>
    </location>
</feature>
<evidence type="ECO:0000256" key="4">
    <source>
        <dbReference type="ARBA" id="ARBA00022692"/>
    </source>
</evidence>
<dbReference type="SUPFAM" id="SSF58104">
    <property type="entry name" value="Methyl-accepting chemotaxis protein (MCP) signaling domain"/>
    <property type="match status" value="1"/>
</dbReference>
<keyword evidence="14" id="KW-1185">Reference proteome</keyword>
<comment type="similarity">
    <text evidence="7">Belongs to the methyl-accepting chemotaxis (MCP) protein family.</text>
</comment>
<feature type="transmembrane region" description="Helical" evidence="10">
    <location>
        <begin position="316"/>
        <end position="338"/>
    </location>
</feature>
<keyword evidence="5 10" id="KW-1133">Transmembrane helix</keyword>
<dbReference type="PANTHER" id="PTHR43531">
    <property type="entry name" value="PROTEIN ICFG"/>
    <property type="match status" value="1"/>
</dbReference>